<feature type="domain" description="SpoOB alpha-helical" evidence="4">
    <location>
        <begin position="4"/>
        <end position="51"/>
    </location>
</feature>
<keyword evidence="2" id="KW-0808">Transferase</keyword>
<dbReference type="OrthoDB" id="2375606at2"/>
<evidence type="ECO:0000313" key="6">
    <source>
        <dbReference type="Proteomes" id="UP000243524"/>
    </source>
</evidence>
<dbReference type="EMBL" id="PJNH01000001">
    <property type="protein sequence ID" value="PKR79112.1"/>
    <property type="molecule type" value="Genomic_DNA"/>
</dbReference>
<dbReference type="InterPro" id="IPR039506">
    <property type="entry name" value="SPOB_a"/>
</dbReference>
<gene>
    <name evidence="5" type="ORF">CEY16_05000</name>
</gene>
<dbReference type="InterPro" id="IPR016120">
    <property type="entry name" value="Sig_transdc_His_kin_SpoOB"/>
</dbReference>
<dbReference type="RefSeq" id="WP_101330856.1">
    <property type="nucleotide sequence ID" value="NZ_PJNH01000001.1"/>
</dbReference>
<evidence type="ECO:0000256" key="3">
    <source>
        <dbReference type="ARBA" id="ARBA00022777"/>
    </source>
</evidence>
<evidence type="ECO:0000259" key="4">
    <source>
        <dbReference type="Pfam" id="PF14689"/>
    </source>
</evidence>
<evidence type="ECO:0000313" key="5">
    <source>
        <dbReference type="EMBL" id="PKR79112.1"/>
    </source>
</evidence>
<dbReference type="Pfam" id="PF14689">
    <property type="entry name" value="SPOB_a"/>
    <property type="match status" value="1"/>
</dbReference>
<organism evidence="5 6">
    <name type="scientific">Halalkalibacillus sediminis</name>
    <dbReference type="NCBI Taxonomy" id="2018042"/>
    <lineage>
        <taxon>Bacteria</taxon>
        <taxon>Bacillati</taxon>
        <taxon>Bacillota</taxon>
        <taxon>Bacilli</taxon>
        <taxon>Bacillales</taxon>
        <taxon>Bacillaceae</taxon>
        <taxon>Halalkalibacillus</taxon>
    </lineage>
</organism>
<keyword evidence="1" id="KW-0597">Phosphoprotein</keyword>
<dbReference type="Gene3D" id="1.10.287.130">
    <property type="match status" value="1"/>
</dbReference>
<dbReference type="Proteomes" id="UP000243524">
    <property type="component" value="Unassembled WGS sequence"/>
</dbReference>
<name>A0A2I0QXQ3_9BACI</name>
<accession>A0A2I0QXQ3</accession>
<protein>
    <recommendedName>
        <fullName evidence="4">SpoOB alpha-helical domain-containing protein</fullName>
    </recommendedName>
</protein>
<evidence type="ECO:0000256" key="2">
    <source>
        <dbReference type="ARBA" id="ARBA00022679"/>
    </source>
</evidence>
<dbReference type="SUPFAM" id="SSF55890">
    <property type="entry name" value="Sporulation response regulatory protein Spo0B"/>
    <property type="match status" value="1"/>
</dbReference>
<dbReference type="AlphaFoldDB" id="A0A2I0QXQ3"/>
<evidence type="ECO:0000256" key="1">
    <source>
        <dbReference type="ARBA" id="ARBA00022553"/>
    </source>
</evidence>
<keyword evidence="3" id="KW-0418">Kinase</keyword>
<reference evidence="5 6" key="1">
    <citation type="submission" date="2017-06" db="EMBL/GenBank/DDBJ databases">
        <title>the draft geome sequence of Illustriluteabacillus marina B3227.</title>
        <authorList>
            <person name="He R.-H."/>
            <person name="Du Z.-J."/>
        </authorList>
    </citation>
    <scope>NUCLEOTIDE SEQUENCE [LARGE SCALE GENOMIC DNA]</scope>
    <source>
        <strain evidence="5 6">B3227</strain>
    </source>
</reference>
<dbReference type="GO" id="GO:0000155">
    <property type="term" value="F:phosphorelay sensor kinase activity"/>
    <property type="evidence" value="ECO:0007669"/>
    <property type="project" value="InterPro"/>
</dbReference>
<comment type="caution">
    <text evidence="5">The sequence shown here is derived from an EMBL/GenBank/DDBJ whole genome shotgun (WGS) entry which is preliminary data.</text>
</comment>
<keyword evidence="6" id="KW-1185">Reference proteome</keyword>
<proteinExistence type="predicted"/>
<sequence length="160" mass="18990">MKDSDVLELLRHYRHDLLNDLQLIQGFASMGKYEYSNKKIQALIKRLSSERLLQAIESQEFPLWLFNEKYTNENLTIEFYIEDIGEELKHHDHQMKRDGQALFEKLSQTPPVDVNITINENKVAYQFNKQSEEVLQKLNSVKNIEVNKLEQGLEVIYQYK</sequence>